<dbReference type="HOGENOM" id="CLU_3219072_0_0_4"/>
<gene>
    <name evidence="1" type="ORF">HMPREF0602_0596</name>
</gene>
<name>E0N7W6_NEIM3</name>
<dbReference type="EMBL" id="AEEF01000034">
    <property type="protein sequence ID" value="EFM04917.1"/>
    <property type="molecule type" value="Genomic_DNA"/>
</dbReference>
<reference evidence="1 2" key="1">
    <citation type="submission" date="2010-07" db="EMBL/GenBank/DDBJ databases">
        <authorList>
            <person name="Muzny D."/>
            <person name="Qin X."/>
            <person name="Deng J."/>
            <person name="Jiang H."/>
            <person name="Liu Y."/>
            <person name="Qu J."/>
            <person name="Song X.-Z."/>
            <person name="Zhang L."/>
            <person name="Thornton R."/>
            <person name="Coyle M."/>
            <person name="Francisco L."/>
            <person name="Jackson L."/>
            <person name="Javaid M."/>
            <person name="Korchina V."/>
            <person name="Kovar C."/>
            <person name="Mata R."/>
            <person name="Mathew T."/>
            <person name="Ngo R."/>
            <person name="Nguyen L."/>
            <person name="Nguyen N."/>
            <person name="Okwuonu G."/>
            <person name="Ongeri F."/>
            <person name="Pham C."/>
            <person name="Simmons D."/>
            <person name="Wilczek-Boney K."/>
            <person name="Hale W."/>
            <person name="Jakkamsetti A."/>
            <person name="Pham P."/>
            <person name="Ruth R."/>
            <person name="San Lucas F."/>
            <person name="Warren J."/>
            <person name="Zhang J."/>
            <person name="Zhao Z."/>
            <person name="Zhou C."/>
            <person name="Zhu D."/>
            <person name="Lee S."/>
            <person name="Bess C."/>
            <person name="Blankenburg K."/>
            <person name="Forbes L."/>
            <person name="Fu Q."/>
            <person name="Gubbala S."/>
            <person name="Hirani K."/>
            <person name="Jayaseelan J.C."/>
            <person name="Lara F."/>
            <person name="Munidasa M."/>
            <person name="Palculict T."/>
            <person name="Patil S."/>
            <person name="Pu L.-L."/>
            <person name="Saada N."/>
            <person name="Tang L."/>
            <person name="Weissenberger G."/>
            <person name="Zhu Y."/>
            <person name="Hemphill L."/>
            <person name="Shang Y."/>
            <person name="Youmans B."/>
            <person name="Ayvaz T."/>
            <person name="Ross M."/>
            <person name="Santibanez J."/>
            <person name="Aqrawi P."/>
            <person name="Gross S."/>
            <person name="Joshi V."/>
            <person name="Fowler G."/>
            <person name="Nazareth L."/>
            <person name="Reid J."/>
            <person name="Worley K."/>
            <person name="Petrosino J."/>
            <person name="Highlander S."/>
            <person name="Gibbs R."/>
        </authorList>
    </citation>
    <scope>NUCLEOTIDE SEQUENCE [LARGE SCALE GENOMIC DNA]</scope>
    <source>
        <strain evidence="1 2">ATCC 13091</strain>
    </source>
</reference>
<comment type="caution">
    <text evidence="1">The sequence shown here is derived from an EMBL/GenBank/DDBJ whole genome shotgun (WGS) entry which is preliminary data.</text>
</comment>
<protein>
    <submittedName>
        <fullName evidence="1">Uncharacterized protein</fullName>
    </submittedName>
</protein>
<dbReference type="Proteomes" id="UP000005526">
    <property type="component" value="Unassembled WGS sequence"/>
</dbReference>
<evidence type="ECO:0000313" key="1">
    <source>
        <dbReference type="EMBL" id="EFM04917.1"/>
    </source>
</evidence>
<proteinExistence type="predicted"/>
<evidence type="ECO:0000313" key="2">
    <source>
        <dbReference type="Proteomes" id="UP000005526"/>
    </source>
</evidence>
<organism evidence="1 2">
    <name type="scientific">Neisseria meningitidis serogroup B (strain ATCC 13091 / M2091)</name>
    <dbReference type="NCBI Taxonomy" id="862513"/>
    <lineage>
        <taxon>Bacteria</taxon>
        <taxon>Pseudomonadati</taxon>
        <taxon>Pseudomonadota</taxon>
        <taxon>Betaproteobacteria</taxon>
        <taxon>Neisseriales</taxon>
        <taxon>Neisseriaceae</taxon>
        <taxon>Neisseria</taxon>
    </lineage>
</organism>
<accession>E0N7W6</accession>
<dbReference type="AlphaFoldDB" id="E0N7W6"/>
<sequence>MQFGLRQGFGYLIPSVTSGIAKFVGNGRCDLVGVSAELLRYFPL</sequence>